<dbReference type="NCBIfam" id="TIGR00004">
    <property type="entry name" value="Rid family detoxifying hydrolase"/>
    <property type="match status" value="1"/>
</dbReference>
<reference evidence="2" key="1">
    <citation type="journal article" date="2020" name="Stud. Mycol.">
        <title>101 Dothideomycetes genomes: a test case for predicting lifestyles and emergence of pathogens.</title>
        <authorList>
            <person name="Haridas S."/>
            <person name="Albert R."/>
            <person name="Binder M."/>
            <person name="Bloem J."/>
            <person name="Labutti K."/>
            <person name="Salamov A."/>
            <person name="Andreopoulos B."/>
            <person name="Baker S."/>
            <person name="Barry K."/>
            <person name="Bills G."/>
            <person name="Bluhm B."/>
            <person name="Cannon C."/>
            <person name="Castanera R."/>
            <person name="Culley D."/>
            <person name="Daum C."/>
            <person name="Ezra D."/>
            <person name="Gonzalez J."/>
            <person name="Henrissat B."/>
            <person name="Kuo A."/>
            <person name="Liang C."/>
            <person name="Lipzen A."/>
            <person name="Lutzoni F."/>
            <person name="Magnuson J."/>
            <person name="Mondo S."/>
            <person name="Nolan M."/>
            <person name="Ohm R."/>
            <person name="Pangilinan J."/>
            <person name="Park H.-J."/>
            <person name="Ramirez L."/>
            <person name="Alfaro M."/>
            <person name="Sun H."/>
            <person name="Tritt A."/>
            <person name="Yoshinaga Y."/>
            <person name="Zwiers L.-H."/>
            <person name="Turgeon B."/>
            <person name="Goodwin S."/>
            <person name="Spatafora J."/>
            <person name="Crous P."/>
            <person name="Grigoriev I."/>
        </authorList>
    </citation>
    <scope>NUCLEOTIDE SEQUENCE</scope>
    <source>
        <strain evidence="2">CBS 675.92</strain>
    </source>
</reference>
<dbReference type="EMBL" id="ML976981">
    <property type="protein sequence ID" value="KAF1961227.1"/>
    <property type="molecule type" value="Genomic_DNA"/>
</dbReference>
<keyword evidence="3" id="KW-1185">Reference proteome</keyword>
<dbReference type="Gene3D" id="3.30.1330.40">
    <property type="entry name" value="RutC-like"/>
    <property type="match status" value="1"/>
</dbReference>
<sequence length="140" mass="14853">MSSPSPPKHRAAILSPSAPQPPPFLSQAIQQGNLVFCSGQIATNPATGTLVQGTVQDRTSQILKNLSAVLKAAGSSLDLVNKFNIFLVNPEDFAAVNETYVTFLKDPKPARTCVFVKALPMGTDVEIECIAGLESVESKL</sequence>
<dbReference type="InterPro" id="IPR035959">
    <property type="entry name" value="RutC-like_sf"/>
</dbReference>
<evidence type="ECO:0000313" key="2">
    <source>
        <dbReference type="EMBL" id="KAF1961227.1"/>
    </source>
</evidence>
<gene>
    <name evidence="2" type="ORF">CC80DRAFT_463983</name>
</gene>
<dbReference type="FunFam" id="3.30.1330.40:FF:000001">
    <property type="entry name" value="L-PSP family endoribonuclease"/>
    <property type="match status" value="1"/>
</dbReference>
<dbReference type="AlphaFoldDB" id="A0A6A5UJI0"/>
<protein>
    <submittedName>
        <fullName evidence="2">L-PSP endoribonuclease family protein</fullName>
    </submittedName>
</protein>
<evidence type="ECO:0000256" key="1">
    <source>
        <dbReference type="ARBA" id="ARBA00010552"/>
    </source>
</evidence>
<dbReference type="Pfam" id="PF01042">
    <property type="entry name" value="Ribonuc_L-PSP"/>
    <property type="match status" value="1"/>
</dbReference>
<proteinExistence type="inferred from homology"/>
<dbReference type="Proteomes" id="UP000800035">
    <property type="component" value="Unassembled WGS sequence"/>
</dbReference>
<accession>A0A6A5UJI0</accession>
<dbReference type="PANTHER" id="PTHR11803">
    <property type="entry name" value="2-IMINOBUTANOATE/2-IMINOPROPANOATE DEAMINASE RIDA"/>
    <property type="match status" value="1"/>
</dbReference>
<dbReference type="GO" id="GO:0019239">
    <property type="term" value="F:deaminase activity"/>
    <property type="evidence" value="ECO:0007669"/>
    <property type="project" value="TreeGrafter"/>
</dbReference>
<organism evidence="2 3">
    <name type="scientific">Byssothecium circinans</name>
    <dbReference type="NCBI Taxonomy" id="147558"/>
    <lineage>
        <taxon>Eukaryota</taxon>
        <taxon>Fungi</taxon>
        <taxon>Dikarya</taxon>
        <taxon>Ascomycota</taxon>
        <taxon>Pezizomycotina</taxon>
        <taxon>Dothideomycetes</taxon>
        <taxon>Pleosporomycetidae</taxon>
        <taxon>Pleosporales</taxon>
        <taxon>Massarineae</taxon>
        <taxon>Massarinaceae</taxon>
        <taxon>Byssothecium</taxon>
    </lineage>
</organism>
<dbReference type="GO" id="GO:0005739">
    <property type="term" value="C:mitochondrion"/>
    <property type="evidence" value="ECO:0007669"/>
    <property type="project" value="TreeGrafter"/>
</dbReference>
<dbReference type="SUPFAM" id="SSF55298">
    <property type="entry name" value="YjgF-like"/>
    <property type="match status" value="1"/>
</dbReference>
<dbReference type="InterPro" id="IPR006175">
    <property type="entry name" value="YjgF/YER057c/UK114"/>
</dbReference>
<evidence type="ECO:0000313" key="3">
    <source>
        <dbReference type="Proteomes" id="UP000800035"/>
    </source>
</evidence>
<name>A0A6A5UJI0_9PLEO</name>
<dbReference type="GO" id="GO:0005829">
    <property type="term" value="C:cytosol"/>
    <property type="evidence" value="ECO:0007669"/>
    <property type="project" value="TreeGrafter"/>
</dbReference>
<comment type="similarity">
    <text evidence="1">Belongs to the RutC family.</text>
</comment>
<dbReference type="PANTHER" id="PTHR11803:SF42">
    <property type="entry name" value="MMF1"/>
    <property type="match status" value="1"/>
</dbReference>
<dbReference type="OrthoDB" id="309640at2759"/>
<dbReference type="InterPro" id="IPR006056">
    <property type="entry name" value="RidA"/>
</dbReference>
<dbReference type="CDD" id="cd00448">
    <property type="entry name" value="YjgF_YER057c_UK114_family"/>
    <property type="match status" value="1"/>
</dbReference>